<dbReference type="InterPro" id="IPR014776">
    <property type="entry name" value="4pyrrole_Mease_sub2"/>
</dbReference>
<keyword evidence="4" id="KW-0949">S-adenosyl-L-methionine</keyword>
<organism evidence="7">
    <name type="scientific">mine drainage metagenome</name>
    <dbReference type="NCBI Taxonomy" id="410659"/>
    <lineage>
        <taxon>unclassified sequences</taxon>
        <taxon>metagenomes</taxon>
        <taxon>ecological metagenomes</taxon>
    </lineage>
</organism>
<dbReference type="EMBL" id="MLJW01000028">
    <property type="protein sequence ID" value="OIR09146.1"/>
    <property type="molecule type" value="Genomic_DNA"/>
</dbReference>
<dbReference type="SUPFAM" id="SSF53790">
    <property type="entry name" value="Tetrapyrrole methylase"/>
    <property type="match status" value="1"/>
</dbReference>
<sequence>MRLQSAWGCIQRLAGCQQAGKLGLPHPLGDSAPQGFQNRLLGRPQPEKTVGALRVGQRAQPASLAGGEEIPRHGIDPRQIAPLFMAQAFHIHPHQAAAPRRHHQHIAAPGLAEVQIGSRCHDIGPPQGIALQPQLFGRAAGQPGQMLPQNLAALGIVGHAGPQPQAVVQRDGMGRNRHPAGLILLFSFKFPHTRDTSIVAKGKRVRDGFAKNPLTLPPLSGYSPATMEPLPFSLPDLLPGHVWLVGAGPGDPGLLSLLALQALRQADVIVYDALVDERILALARAEAARDYAGKRGGKPSPKQPDISNRLVELARAGKRVLRLKGGDPFVFGRGAEEALVLAEAGIPFRVVPGITAGVGGLAYAGIPATARDCNSAVAFVTGHDASGEVPDAIDWPHLARAVPVLVFYMALKHLDRIATLLIREGRRPDEPAAVVSKAATPEQRVVVATLATLADAARRSGIEPPALVVVGEVVRLRERLNWLP</sequence>
<dbReference type="Gene3D" id="3.40.1010.10">
    <property type="entry name" value="Cobalt-precorrin-4 Transmethylase, Domain 1"/>
    <property type="match status" value="1"/>
</dbReference>
<protein>
    <recommendedName>
        <fullName evidence="1">uroporphyrinogen-III C-methyltransferase</fullName>
        <ecNumber evidence="1">2.1.1.107</ecNumber>
    </recommendedName>
</protein>
<evidence type="ECO:0000259" key="6">
    <source>
        <dbReference type="Pfam" id="PF00590"/>
    </source>
</evidence>
<dbReference type="FunFam" id="3.30.950.10:FF:000001">
    <property type="entry name" value="Siroheme synthase"/>
    <property type="match status" value="1"/>
</dbReference>
<dbReference type="FunFam" id="3.40.1010.10:FF:000001">
    <property type="entry name" value="Siroheme synthase"/>
    <property type="match status" value="1"/>
</dbReference>
<dbReference type="Gene3D" id="3.30.950.10">
    <property type="entry name" value="Methyltransferase, Cobalt-precorrin-4 Transmethylase, Domain 2"/>
    <property type="match status" value="1"/>
</dbReference>
<dbReference type="InterPro" id="IPR006366">
    <property type="entry name" value="CobA/CysG_C"/>
</dbReference>
<dbReference type="PANTHER" id="PTHR45790">
    <property type="entry name" value="SIROHEME SYNTHASE-RELATED"/>
    <property type="match status" value="1"/>
</dbReference>
<dbReference type="GO" id="GO:0004851">
    <property type="term" value="F:uroporphyrin-III C-methyltransferase activity"/>
    <property type="evidence" value="ECO:0007669"/>
    <property type="project" value="UniProtKB-EC"/>
</dbReference>
<evidence type="ECO:0000256" key="3">
    <source>
        <dbReference type="ARBA" id="ARBA00022679"/>
    </source>
</evidence>
<dbReference type="GO" id="GO:0019354">
    <property type="term" value="P:siroheme biosynthetic process"/>
    <property type="evidence" value="ECO:0007669"/>
    <property type="project" value="InterPro"/>
</dbReference>
<keyword evidence="3 7" id="KW-0808">Transferase</keyword>
<dbReference type="NCBIfam" id="TIGR01469">
    <property type="entry name" value="cobA_cysG_Cterm"/>
    <property type="match status" value="1"/>
</dbReference>
<dbReference type="InterPro" id="IPR000878">
    <property type="entry name" value="4pyrrol_Mease"/>
</dbReference>
<gene>
    <name evidence="7" type="primary">cobA_1</name>
    <name evidence="7" type="ORF">GALL_87530</name>
</gene>
<dbReference type="PROSITE" id="PS00840">
    <property type="entry name" value="SUMT_2"/>
    <property type="match status" value="1"/>
</dbReference>
<evidence type="ECO:0000256" key="4">
    <source>
        <dbReference type="ARBA" id="ARBA00022691"/>
    </source>
</evidence>
<keyword evidence="5" id="KW-0627">Porphyrin biosynthesis</keyword>
<evidence type="ECO:0000313" key="7">
    <source>
        <dbReference type="EMBL" id="OIR09146.1"/>
    </source>
</evidence>
<accession>A0A1J5SKZ6</accession>
<dbReference type="EC" id="2.1.1.107" evidence="1"/>
<dbReference type="NCBIfam" id="NF004790">
    <property type="entry name" value="PRK06136.1"/>
    <property type="match status" value="1"/>
</dbReference>
<feature type="domain" description="Tetrapyrrole methylase" evidence="6">
    <location>
        <begin position="242"/>
        <end position="453"/>
    </location>
</feature>
<comment type="caution">
    <text evidence="7">The sequence shown here is derived from an EMBL/GenBank/DDBJ whole genome shotgun (WGS) entry which is preliminary data.</text>
</comment>
<reference evidence="7" key="1">
    <citation type="submission" date="2016-10" db="EMBL/GenBank/DDBJ databases">
        <title>Sequence of Gallionella enrichment culture.</title>
        <authorList>
            <person name="Poehlein A."/>
            <person name="Muehling M."/>
            <person name="Daniel R."/>
        </authorList>
    </citation>
    <scope>NUCLEOTIDE SEQUENCE</scope>
</reference>
<dbReference type="CDD" id="cd11642">
    <property type="entry name" value="SUMT"/>
    <property type="match status" value="1"/>
</dbReference>
<dbReference type="PANTHER" id="PTHR45790:SF3">
    <property type="entry name" value="S-ADENOSYL-L-METHIONINE-DEPENDENT UROPORPHYRINOGEN III METHYLTRANSFERASE, CHLOROPLASTIC"/>
    <property type="match status" value="1"/>
</dbReference>
<name>A0A1J5SKZ6_9ZZZZ</name>
<dbReference type="Pfam" id="PF00590">
    <property type="entry name" value="TP_methylase"/>
    <property type="match status" value="1"/>
</dbReference>
<proteinExistence type="predicted"/>
<dbReference type="InterPro" id="IPR050161">
    <property type="entry name" value="Siro_Cobalamin_biosynth"/>
</dbReference>
<dbReference type="InterPro" id="IPR014777">
    <property type="entry name" value="4pyrrole_Mease_sub1"/>
</dbReference>
<dbReference type="InterPro" id="IPR003043">
    <property type="entry name" value="Uropor_MeTrfase_CS"/>
</dbReference>
<dbReference type="GO" id="GO:0032259">
    <property type="term" value="P:methylation"/>
    <property type="evidence" value="ECO:0007669"/>
    <property type="project" value="UniProtKB-KW"/>
</dbReference>
<dbReference type="InterPro" id="IPR035996">
    <property type="entry name" value="4pyrrol_Methylase_sf"/>
</dbReference>
<evidence type="ECO:0000256" key="5">
    <source>
        <dbReference type="ARBA" id="ARBA00023244"/>
    </source>
</evidence>
<evidence type="ECO:0000256" key="1">
    <source>
        <dbReference type="ARBA" id="ARBA00012162"/>
    </source>
</evidence>
<dbReference type="AlphaFoldDB" id="A0A1J5SKZ6"/>
<evidence type="ECO:0000256" key="2">
    <source>
        <dbReference type="ARBA" id="ARBA00022603"/>
    </source>
</evidence>
<keyword evidence="2 7" id="KW-0489">Methyltransferase</keyword>